<keyword evidence="2" id="KW-0012">Acyltransferase</keyword>
<dbReference type="InterPro" id="IPR050832">
    <property type="entry name" value="Bact_Acetyltransf"/>
</dbReference>
<dbReference type="AlphaFoldDB" id="A0A084SU12"/>
<dbReference type="PROSITE" id="PS51186">
    <property type="entry name" value="GNAT"/>
    <property type="match status" value="1"/>
</dbReference>
<dbReference type="InterPro" id="IPR016181">
    <property type="entry name" value="Acyl_CoA_acyltransferase"/>
</dbReference>
<dbReference type="Pfam" id="PF00583">
    <property type="entry name" value="Acetyltransf_1"/>
    <property type="match status" value="1"/>
</dbReference>
<evidence type="ECO:0000256" key="1">
    <source>
        <dbReference type="ARBA" id="ARBA00022679"/>
    </source>
</evidence>
<feature type="domain" description="N-acetyltransferase" evidence="3">
    <location>
        <begin position="15"/>
        <end position="155"/>
    </location>
</feature>
<dbReference type="InterPro" id="IPR000182">
    <property type="entry name" value="GNAT_dom"/>
</dbReference>
<dbReference type="RefSeq" id="WP_235216751.1">
    <property type="nucleotide sequence ID" value="NZ_JPMI01000121.1"/>
</dbReference>
<evidence type="ECO:0000313" key="5">
    <source>
        <dbReference type="Proteomes" id="UP000028547"/>
    </source>
</evidence>
<dbReference type="GO" id="GO:0016747">
    <property type="term" value="F:acyltransferase activity, transferring groups other than amino-acyl groups"/>
    <property type="evidence" value="ECO:0007669"/>
    <property type="project" value="InterPro"/>
</dbReference>
<sequence length="155" mass="17191">MSLPLRFHLDDLSGEPTRALIARHLSGMHANSPPESVHAFDIDKLRQPGVTFWSAWCGEEIAGCGALKHLDTWRGELKSMRVADAFLGRGVGRAMLEHLIAEARKRGMRSLWLETGSSAAFIPALRLYESAGFVRCGPFDGYADDPFSVFMTREL</sequence>
<evidence type="ECO:0000256" key="2">
    <source>
        <dbReference type="ARBA" id="ARBA00023315"/>
    </source>
</evidence>
<dbReference type="Gene3D" id="3.40.630.30">
    <property type="match status" value="1"/>
</dbReference>
<gene>
    <name evidence="4" type="ORF">Q664_18585</name>
</gene>
<dbReference type="PANTHER" id="PTHR43877:SF5">
    <property type="entry name" value="BLL8307 PROTEIN"/>
    <property type="match status" value="1"/>
</dbReference>
<name>A0A084SU12_9BACT</name>
<comment type="caution">
    <text evidence="4">The sequence shown here is derived from an EMBL/GenBank/DDBJ whole genome shotgun (WGS) entry which is preliminary data.</text>
</comment>
<protein>
    <recommendedName>
        <fullName evidence="3">N-acetyltransferase domain-containing protein</fullName>
    </recommendedName>
</protein>
<reference evidence="4 5" key="1">
    <citation type="submission" date="2014-07" db="EMBL/GenBank/DDBJ databases">
        <title>Draft Genome Sequence of Gephyronic Acid Producer, Cystobacter violaceus Strain Cb vi76.</title>
        <authorList>
            <person name="Stevens D.C."/>
            <person name="Young J."/>
            <person name="Carmichael R."/>
            <person name="Tan J."/>
            <person name="Taylor R.E."/>
        </authorList>
    </citation>
    <scope>NUCLEOTIDE SEQUENCE [LARGE SCALE GENOMIC DNA]</scope>
    <source>
        <strain evidence="4 5">Cb vi76</strain>
    </source>
</reference>
<proteinExistence type="predicted"/>
<organism evidence="4 5">
    <name type="scientific">Archangium violaceum Cb vi76</name>
    <dbReference type="NCBI Taxonomy" id="1406225"/>
    <lineage>
        <taxon>Bacteria</taxon>
        <taxon>Pseudomonadati</taxon>
        <taxon>Myxococcota</taxon>
        <taxon>Myxococcia</taxon>
        <taxon>Myxococcales</taxon>
        <taxon>Cystobacterineae</taxon>
        <taxon>Archangiaceae</taxon>
        <taxon>Archangium</taxon>
    </lineage>
</organism>
<evidence type="ECO:0000313" key="4">
    <source>
        <dbReference type="EMBL" id="KFA91947.1"/>
    </source>
</evidence>
<dbReference type="Proteomes" id="UP000028547">
    <property type="component" value="Unassembled WGS sequence"/>
</dbReference>
<dbReference type="PANTHER" id="PTHR43877">
    <property type="entry name" value="AMINOALKYLPHOSPHONATE N-ACETYLTRANSFERASE-RELATED-RELATED"/>
    <property type="match status" value="1"/>
</dbReference>
<dbReference type="EMBL" id="JPMI01000121">
    <property type="protein sequence ID" value="KFA91947.1"/>
    <property type="molecule type" value="Genomic_DNA"/>
</dbReference>
<accession>A0A084SU12</accession>
<keyword evidence="1" id="KW-0808">Transferase</keyword>
<dbReference type="CDD" id="cd04301">
    <property type="entry name" value="NAT_SF"/>
    <property type="match status" value="1"/>
</dbReference>
<evidence type="ECO:0000259" key="3">
    <source>
        <dbReference type="PROSITE" id="PS51186"/>
    </source>
</evidence>
<dbReference type="SUPFAM" id="SSF55729">
    <property type="entry name" value="Acyl-CoA N-acyltransferases (Nat)"/>
    <property type="match status" value="1"/>
</dbReference>